<dbReference type="Pfam" id="PF03124">
    <property type="entry name" value="EXS"/>
    <property type="match status" value="1"/>
</dbReference>
<dbReference type="PROSITE" id="PS51382">
    <property type="entry name" value="SPX"/>
    <property type="match status" value="1"/>
</dbReference>
<evidence type="ECO:0000313" key="9">
    <source>
        <dbReference type="EMBL" id="CAG8524664.1"/>
    </source>
</evidence>
<dbReference type="InterPro" id="IPR004342">
    <property type="entry name" value="EXS_C"/>
</dbReference>
<keyword evidence="10" id="KW-1185">Reference proteome</keyword>
<name>A0A9N9ABD3_9GLOM</name>
<comment type="similarity">
    <text evidence="2">Belongs to the SYG1 (TC 2.A.94) family.</text>
</comment>
<dbReference type="GO" id="GO:0005794">
    <property type="term" value="C:Golgi apparatus"/>
    <property type="evidence" value="ECO:0007669"/>
    <property type="project" value="TreeGrafter"/>
</dbReference>
<feature type="transmembrane region" description="Helical" evidence="6">
    <location>
        <begin position="496"/>
        <end position="514"/>
    </location>
</feature>
<evidence type="ECO:0000256" key="1">
    <source>
        <dbReference type="ARBA" id="ARBA00004141"/>
    </source>
</evidence>
<gene>
    <name evidence="9" type="ORF">DEBURN_LOCUS5839</name>
</gene>
<dbReference type="GO" id="GO:0005886">
    <property type="term" value="C:plasma membrane"/>
    <property type="evidence" value="ECO:0007669"/>
    <property type="project" value="TreeGrafter"/>
</dbReference>
<feature type="transmembrane region" description="Helical" evidence="6">
    <location>
        <begin position="322"/>
        <end position="341"/>
    </location>
</feature>
<dbReference type="CDD" id="cd14475">
    <property type="entry name" value="SPX_SYG1_like"/>
    <property type="match status" value="1"/>
</dbReference>
<dbReference type="PANTHER" id="PTHR10783">
    <property type="entry name" value="XENOTROPIC AND POLYTROPIC RETROVIRUS RECEPTOR 1-RELATED"/>
    <property type="match status" value="1"/>
</dbReference>
<dbReference type="OrthoDB" id="9970435at2759"/>
<evidence type="ECO:0000259" key="8">
    <source>
        <dbReference type="PROSITE" id="PS51382"/>
    </source>
</evidence>
<dbReference type="EMBL" id="CAJVPK010000546">
    <property type="protein sequence ID" value="CAG8524664.1"/>
    <property type="molecule type" value="Genomic_DNA"/>
</dbReference>
<accession>A0A9N9ABD3</accession>
<dbReference type="Proteomes" id="UP000789706">
    <property type="component" value="Unassembled WGS sequence"/>
</dbReference>
<feature type="transmembrane region" description="Helical" evidence="6">
    <location>
        <begin position="470"/>
        <end position="490"/>
    </location>
</feature>
<dbReference type="InterPro" id="IPR004331">
    <property type="entry name" value="SPX_dom"/>
</dbReference>
<evidence type="ECO:0000259" key="7">
    <source>
        <dbReference type="PROSITE" id="PS51380"/>
    </source>
</evidence>
<comment type="caution">
    <text evidence="9">The sequence shown here is derived from an EMBL/GenBank/DDBJ whole genome shotgun (WGS) entry which is preliminary data.</text>
</comment>
<organism evidence="9 10">
    <name type="scientific">Diversispora eburnea</name>
    <dbReference type="NCBI Taxonomy" id="1213867"/>
    <lineage>
        <taxon>Eukaryota</taxon>
        <taxon>Fungi</taxon>
        <taxon>Fungi incertae sedis</taxon>
        <taxon>Mucoromycota</taxon>
        <taxon>Glomeromycotina</taxon>
        <taxon>Glomeromycetes</taxon>
        <taxon>Diversisporales</taxon>
        <taxon>Diversisporaceae</taxon>
        <taxon>Diversispora</taxon>
    </lineage>
</organism>
<feature type="transmembrane region" description="Helical" evidence="6">
    <location>
        <begin position="353"/>
        <end position="372"/>
    </location>
</feature>
<keyword evidence="4 6" id="KW-1133">Transmembrane helix</keyword>
<comment type="subcellular location">
    <subcellularLocation>
        <location evidence="1">Membrane</location>
        <topology evidence="1">Multi-pass membrane protein</topology>
    </subcellularLocation>
</comment>
<dbReference type="PANTHER" id="PTHR10783:SF103">
    <property type="entry name" value="SOLUTE CARRIER FAMILY 53 MEMBER 1"/>
    <property type="match status" value="1"/>
</dbReference>
<evidence type="ECO:0000313" key="10">
    <source>
        <dbReference type="Proteomes" id="UP000789706"/>
    </source>
</evidence>
<reference evidence="9" key="1">
    <citation type="submission" date="2021-06" db="EMBL/GenBank/DDBJ databases">
        <authorList>
            <person name="Kallberg Y."/>
            <person name="Tangrot J."/>
            <person name="Rosling A."/>
        </authorList>
    </citation>
    <scope>NUCLEOTIDE SEQUENCE</scope>
    <source>
        <strain evidence="9">AZ414A</strain>
    </source>
</reference>
<dbReference type="GO" id="GO:0016036">
    <property type="term" value="P:cellular response to phosphate starvation"/>
    <property type="evidence" value="ECO:0007669"/>
    <property type="project" value="TreeGrafter"/>
</dbReference>
<keyword evidence="5 6" id="KW-0472">Membrane</keyword>
<feature type="transmembrane region" description="Helical" evidence="6">
    <location>
        <begin position="617"/>
        <end position="645"/>
    </location>
</feature>
<dbReference type="AlphaFoldDB" id="A0A9N9ABD3"/>
<evidence type="ECO:0000256" key="5">
    <source>
        <dbReference type="ARBA" id="ARBA00023136"/>
    </source>
</evidence>
<dbReference type="GO" id="GO:0006817">
    <property type="term" value="P:phosphate ion transport"/>
    <property type="evidence" value="ECO:0007669"/>
    <property type="project" value="TreeGrafter"/>
</dbReference>
<evidence type="ECO:0000256" key="3">
    <source>
        <dbReference type="ARBA" id="ARBA00022692"/>
    </source>
</evidence>
<feature type="transmembrane region" description="Helical" evidence="6">
    <location>
        <begin position="651"/>
        <end position="673"/>
    </location>
</feature>
<sequence>MEANVNEMYIDYERLKNILTLVERERITLELKELELIDDTINGENNNNLSRVSTSNHKIPSSPHPSHFIDDDDNYIERNSILSKLSWRFTTVVNKSKLSFKPTINYDRKINSYEVLFDQVNEEERKFFLDLQEEINKISEFYEAKEQDALKRFQKLKNIFNELLPNSKISVKINNDNNNLTKRILSSVELKNAKRKIKKAVFEFYRGVLLLKNYKVLNYTSIIKILKKYDKISMRNGSEIFVPIVNEYYFMKSKKLEILIKEVETFYVDNFEGGVRNRAMRKLRIPNNRKKTYHFISWRIGVYIGLTIPMIYYLLISNFRQFIEIPALMLLLLLGMMHLSIPLKSNVNNDHYSLILGIIYLSILFCPLPILYHDARKWMVITLGRIMLAPAFRVQFRDFFIADELNSLTYSLTAFQLLGRPFFNNMGCFATDCSTTQKFIWTPILACLPAFWRFNQCCRRYKDTNRKFPHLLNAGKYFLSIFTVWVGYGMRLTGNMTMFYVICQVLSSIFTFLWDIKMDWALFKFNSSNFLLRDELGFKNNSKHINNCIENRAIKDIHLPFNNNDDTRNDTKNINDIEIVTSQPPLPSSTFPFFRSVGTPRTHAAATRAKKRNNKNLFIVIIVLWKYGYGYIVVGASALVALWAMLPRNRWVKVVIILVLVSIFTNYVGAFKIDSPPSHKVRKKMEETIEKWDRPDISKYLGIGTIVKSEGSVRIDHQGLITEKPEHRGKRYANLQLQFGSNTFAVVIVPVDVKFGKEKFRKAFLESLNNREPSRENWTYKVAHIGHMSKANTVH</sequence>
<keyword evidence="3 6" id="KW-0812">Transmembrane</keyword>
<dbReference type="Pfam" id="PF03105">
    <property type="entry name" value="SPX"/>
    <property type="match status" value="1"/>
</dbReference>
<evidence type="ECO:0000256" key="4">
    <source>
        <dbReference type="ARBA" id="ARBA00022989"/>
    </source>
</evidence>
<protein>
    <submittedName>
        <fullName evidence="9">6566_t:CDS:1</fullName>
    </submittedName>
</protein>
<dbReference type="GO" id="GO:0000822">
    <property type="term" value="F:inositol hexakisphosphate binding"/>
    <property type="evidence" value="ECO:0007669"/>
    <property type="project" value="TreeGrafter"/>
</dbReference>
<evidence type="ECO:0000256" key="2">
    <source>
        <dbReference type="ARBA" id="ARBA00009665"/>
    </source>
</evidence>
<feature type="domain" description="EXS" evidence="7">
    <location>
        <begin position="433"/>
        <end position="628"/>
    </location>
</feature>
<dbReference type="PROSITE" id="PS51380">
    <property type="entry name" value="EXS"/>
    <property type="match status" value="1"/>
</dbReference>
<feature type="domain" description="SPX" evidence="8">
    <location>
        <begin position="1"/>
        <end position="243"/>
    </location>
</feature>
<proteinExistence type="inferred from homology"/>
<feature type="transmembrane region" description="Helical" evidence="6">
    <location>
        <begin position="296"/>
        <end position="315"/>
    </location>
</feature>
<evidence type="ECO:0000256" key="6">
    <source>
        <dbReference type="SAM" id="Phobius"/>
    </source>
</evidence>